<evidence type="ECO:0000256" key="7">
    <source>
        <dbReference type="ARBA" id="ARBA00022839"/>
    </source>
</evidence>
<evidence type="ECO:0000256" key="5">
    <source>
        <dbReference type="ARBA" id="ARBA00022801"/>
    </source>
</evidence>
<dbReference type="InterPro" id="IPR014017">
    <property type="entry name" value="DNA_helicase_UvrD-like_C"/>
</dbReference>
<keyword evidence="7" id="KW-0269">Exonuclease</keyword>
<evidence type="ECO:0000256" key="12">
    <source>
        <dbReference type="ARBA" id="ARBA00034617"/>
    </source>
</evidence>
<dbReference type="PROSITE" id="PS51217">
    <property type="entry name" value="UVRD_HELICASE_CTER"/>
    <property type="match status" value="1"/>
</dbReference>
<evidence type="ECO:0000313" key="17">
    <source>
        <dbReference type="EMBL" id="CAB4728601.1"/>
    </source>
</evidence>
<dbReference type="GO" id="GO:0005829">
    <property type="term" value="C:cytosol"/>
    <property type="evidence" value="ECO:0007669"/>
    <property type="project" value="TreeGrafter"/>
</dbReference>
<dbReference type="InterPro" id="IPR027417">
    <property type="entry name" value="P-loop_NTPase"/>
</dbReference>
<dbReference type="InterPro" id="IPR011604">
    <property type="entry name" value="PDDEXK-like_dom_sf"/>
</dbReference>
<accession>A0A6J6S1F3</accession>
<comment type="similarity">
    <text evidence="1">Belongs to the helicase family. UvrD subfamily.</text>
</comment>
<dbReference type="Pfam" id="PF13361">
    <property type="entry name" value="UvrD_C"/>
    <property type="match status" value="1"/>
</dbReference>
<dbReference type="PROSITE" id="PS51198">
    <property type="entry name" value="UVRD_HELICASE_ATP_BIND"/>
    <property type="match status" value="1"/>
</dbReference>
<dbReference type="EC" id="5.6.2.4" evidence="13"/>
<evidence type="ECO:0000256" key="6">
    <source>
        <dbReference type="ARBA" id="ARBA00022806"/>
    </source>
</evidence>
<feature type="domain" description="UvrD-like helicase C-terminal" evidence="16">
    <location>
        <begin position="320"/>
        <end position="632"/>
    </location>
</feature>
<evidence type="ECO:0000256" key="8">
    <source>
        <dbReference type="ARBA" id="ARBA00022840"/>
    </source>
</evidence>
<name>A0A6J6S1F3_9ZZZZ</name>
<dbReference type="GO" id="GO:0003677">
    <property type="term" value="F:DNA binding"/>
    <property type="evidence" value="ECO:0007669"/>
    <property type="project" value="UniProtKB-KW"/>
</dbReference>
<evidence type="ECO:0000259" key="16">
    <source>
        <dbReference type="PROSITE" id="PS51217"/>
    </source>
</evidence>
<comment type="catalytic activity">
    <reaction evidence="14">
        <text>ATP + H2O = ADP + phosphate + H(+)</text>
        <dbReference type="Rhea" id="RHEA:13065"/>
        <dbReference type="ChEBI" id="CHEBI:15377"/>
        <dbReference type="ChEBI" id="CHEBI:15378"/>
        <dbReference type="ChEBI" id="CHEBI:30616"/>
        <dbReference type="ChEBI" id="CHEBI:43474"/>
        <dbReference type="ChEBI" id="CHEBI:456216"/>
        <dbReference type="EC" id="5.6.2.4"/>
    </reaction>
</comment>
<dbReference type="Gene3D" id="3.40.50.300">
    <property type="entry name" value="P-loop containing nucleotide triphosphate hydrolases"/>
    <property type="match status" value="2"/>
</dbReference>
<organism evidence="17">
    <name type="scientific">freshwater metagenome</name>
    <dbReference type="NCBI Taxonomy" id="449393"/>
    <lineage>
        <taxon>unclassified sequences</taxon>
        <taxon>metagenomes</taxon>
        <taxon>ecological metagenomes</taxon>
    </lineage>
</organism>
<dbReference type="SUPFAM" id="SSF52540">
    <property type="entry name" value="P-loop containing nucleoside triphosphate hydrolases"/>
    <property type="match status" value="1"/>
</dbReference>
<dbReference type="PANTHER" id="PTHR11070">
    <property type="entry name" value="UVRD / RECB / PCRA DNA HELICASE FAMILY MEMBER"/>
    <property type="match status" value="1"/>
</dbReference>
<comment type="catalytic activity">
    <reaction evidence="12">
        <text>Couples ATP hydrolysis with the unwinding of duplex DNA by translocating in the 3'-5' direction.</text>
        <dbReference type="EC" id="5.6.2.4"/>
    </reaction>
</comment>
<dbReference type="PANTHER" id="PTHR11070:SF59">
    <property type="entry name" value="DNA 3'-5' HELICASE"/>
    <property type="match status" value="1"/>
</dbReference>
<keyword evidence="6" id="KW-0347">Helicase</keyword>
<evidence type="ECO:0000256" key="14">
    <source>
        <dbReference type="ARBA" id="ARBA00048988"/>
    </source>
</evidence>
<reference evidence="17" key="1">
    <citation type="submission" date="2020-05" db="EMBL/GenBank/DDBJ databases">
        <authorList>
            <person name="Chiriac C."/>
            <person name="Salcher M."/>
            <person name="Ghai R."/>
            <person name="Kavagutti S V."/>
        </authorList>
    </citation>
    <scope>NUCLEOTIDE SEQUENCE</scope>
</reference>
<evidence type="ECO:0000256" key="3">
    <source>
        <dbReference type="ARBA" id="ARBA00022741"/>
    </source>
</evidence>
<keyword evidence="9" id="KW-0238">DNA-binding</keyword>
<dbReference type="GO" id="GO:0005524">
    <property type="term" value="F:ATP binding"/>
    <property type="evidence" value="ECO:0007669"/>
    <property type="project" value="UniProtKB-KW"/>
</dbReference>
<dbReference type="InterPro" id="IPR038726">
    <property type="entry name" value="PDDEXK_AddAB-type"/>
</dbReference>
<evidence type="ECO:0000256" key="1">
    <source>
        <dbReference type="ARBA" id="ARBA00009922"/>
    </source>
</evidence>
<keyword evidence="11" id="KW-0413">Isomerase</keyword>
<dbReference type="GO" id="GO:0000725">
    <property type="term" value="P:recombinational repair"/>
    <property type="evidence" value="ECO:0007669"/>
    <property type="project" value="TreeGrafter"/>
</dbReference>
<keyword evidence="4" id="KW-0227">DNA damage</keyword>
<dbReference type="InterPro" id="IPR013986">
    <property type="entry name" value="DExx_box_DNA_helicase_dom_sf"/>
</dbReference>
<protein>
    <recommendedName>
        <fullName evidence="13">DNA 3'-5' helicase</fullName>
        <ecNumber evidence="13">5.6.2.4</ecNumber>
    </recommendedName>
</protein>
<proteinExistence type="inferred from homology"/>
<dbReference type="InterPro" id="IPR014016">
    <property type="entry name" value="UvrD-like_ATP-bd"/>
</dbReference>
<keyword evidence="2" id="KW-0540">Nuclease</keyword>
<dbReference type="InterPro" id="IPR000212">
    <property type="entry name" value="DNA_helicase_UvrD/REP"/>
</dbReference>
<keyword evidence="8" id="KW-0067">ATP-binding</keyword>
<dbReference type="Gene3D" id="1.10.486.10">
    <property type="entry name" value="PCRA, domain 4"/>
    <property type="match status" value="1"/>
</dbReference>
<evidence type="ECO:0000256" key="2">
    <source>
        <dbReference type="ARBA" id="ARBA00022722"/>
    </source>
</evidence>
<evidence type="ECO:0000256" key="11">
    <source>
        <dbReference type="ARBA" id="ARBA00023235"/>
    </source>
</evidence>
<evidence type="ECO:0000256" key="10">
    <source>
        <dbReference type="ARBA" id="ARBA00023204"/>
    </source>
</evidence>
<dbReference type="Gene3D" id="3.90.320.10">
    <property type="match status" value="1"/>
</dbReference>
<evidence type="ECO:0000256" key="4">
    <source>
        <dbReference type="ARBA" id="ARBA00022763"/>
    </source>
</evidence>
<dbReference type="Pfam" id="PF00580">
    <property type="entry name" value="UvrD-helicase"/>
    <property type="match status" value="1"/>
</dbReference>
<evidence type="ECO:0000256" key="9">
    <source>
        <dbReference type="ARBA" id="ARBA00023125"/>
    </source>
</evidence>
<dbReference type="Pfam" id="PF12705">
    <property type="entry name" value="PDDEXK_1"/>
    <property type="match status" value="1"/>
</dbReference>
<dbReference type="GO" id="GO:0043138">
    <property type="term" value="F:3'-5' DNA helicase activity"/>
    <property type="evidence" value="ECO:0007669"/>
    <property type="project" value="UniProtKB-EC"/>
</dbReference>
<keyword evidence="3" id="KW-0547">Nucleotide-binding</keyword>
<keyword evidence="5" id="KW-0378">Hydrolase</keyword>
<dbReference type="GO" id="GO:0033202">
    <property type="term" value="C:DNA helicase complex"/>
    <property type="evidence" value="ECO:0007669"/>
    <property type="project" value="TreeGrafter"/>
</dbReference>
<dbReference type="Gene3D" id="1.10.10.160">
    <property type="match status" value="1"/>
</dbReference>
<keyword evidence="10" id="KW-0234">DNA repair</keyword>
<evidence type="ECO:0000256" key="13">
    <source>
        <dbReference type="ARBA" id="ARBA00034808"/>
    </source>
</evidence>
<gene>
    <name evidence="17" type="ORF">UFOPK2782_00164</name>
</gene>
<feature type="domain" description="UvrD-like helicase ATP-binding" evidence="15">
    <location>
        <begin position="23"/>
        <end position="320"/>
    </location>
</feature>
<dbReference type="EMBL" id="CAEZYS010000010">
    <property type="protein sequence ID" value="CAB4728601.1"/>
    <property type="molecule type" value="Genomic_DNA"/>
</dbReference>
<dbReference type="GO" id="GO:0004527">
    <property type="term" value="F:exonuclease activity"/>
    <property type="evidence" value="ECO:0007669"/>
    <property type="project" value="UniProtKB-KW"/>
</dbReference>
<sequence length="1054" mass="115762">MARNERSARKIELIRPVVEPSNFVATAEQKLVIESDVSRLIVFGGPGTGKTSTLVETVVSQIKSGIDPNSILVLTYGRERASELRDKIVIQSGANAFEPIVRTFHSLAFSIINTQVDSDDPKYVLISGAEQDSFIRELLANPEYSPQAKWPKVLEPALSTKGFARELRDLILRASERNFTYKGLIERGHLLNEPWWEPAANFWKIYDEILGIRYGFISGAAKRIDSSSIISQAISDLKSKAKIRESFQNKFKVIVIDEFQESDNSQRQLLDLLASDRVTLFADPQSAIGQFRGADPEGVRAYALSNNYKELSLTTAIRTPAAITNLSNVISSKFRIPGKPIQATEAAGKIDVAKLASQSDCANYIAHAFRTAHLRDGIAWSQMAVILRSPGAGVSAISRAFALNNIPIQIDSDAQALGENPAIKPILTIAQIALGKIKLIPSNWDLIEEVLFSEFGGADPLSLRQMRIDIGKLREPGDEAKASTQIVLEIIDNNDAPLPWEQLLSLKRIADVISEARKVVRMNSKGANKVDIADLIWAIWSSAKNYEGDALANVWRSRALKGGMRGAAADRDLDAVITLFESARRFSERMPGSDPQLFLDQLLSESIQSDAIAARGQRGEVVSVMTVHSAKGLEWDLVAITGLQEGIWPNLKARGSLLGSERLVESERTQATARREIEASAANALVEDERRLLKVAISRAKSALVVTAYSKEDDSEPSQYFEEIYEAVHRISSIEAETVELPRSLTPQALVSTLRQNLENSDEFSARLLRTLAARDIQSAKVENWLGGLSLSTTEPILPNDEQVSVSPSNLQSFSECGLKWFIEKSGGRDGDSTAQLLGIAIHSLAAMLKGEPGLTFDELATRLENGWQLIDGNKGWVRDYQFKLALEKLEKFYKWHAGNKSNRTLFAVEAEFKKVIGRALFNGSVDRVEVDSEGRVYIVDLKTGAPDISKKKAEDHKQLAGYQLAVYEEAFTGDSPGTESAGAELLFLGTDTKSASAKPQPVKDHETIKAEVIAAADAMSANEFTATVNDRCRMCAVKGLCPIQPQGRSVIDK</sequence>
<dbReference type="AlphaFoldDB" id="A0A6J6S1F3"/>
<evidence type="ECO:0000259" key="15">
    <source>
        <dbReference type="PROSITE" id="PS51198"/>
    </source>
</evidence>